<comment type="caution">
    <text evidence="2">The sequence shown here is derived from an EMBL/GenBank/DDBJ whole genome shotgun (WGS) entry which is preliminary data.</text>
</comment>
<organism evidence="2 3">
    <name type="scientific">Steroidobacter agaridevorans</name>
    <dbReference type="NCBI Taxonomy" id="2695856"/>
    <lineage>
        <taxon>Bacteria</taxon>
        <taxon>Pseudomonadati</taxon>
        <taxon>Pseudomonadota</taxon>
        <taxon>Gammaproteobacteria</taxon>
        <taxon>Steroidobacterales</taxon>
        <taxon>Steroidobacteraceae</taxon>
        <taxon>Steroidobacter</taxon>
    </lineage>
</organism>
<evidence type="ECO:0000313" key="2">
    <source>
        <dbReference type="EMBL" id="GFE80542.1"/>
    </source>
</evidence>
<feature type="compositionally biased region" description="Gly residues" evidence="1">
    <location>
        <begin position="314"/>
        <end position="333"/>
    </location>
</feature>
<dbReference type="AlphaFoldDB" id="A0A829YD29"/>
<accession>A0A829YD29</accession>
<sequence>MTFMPGTPARAAEVNGNFAAVKAAVDDNHARIGTLQSGVSGLDGRVTALESADAALGRWMYGDGSAGDLVVAGSTQWLGSQEPANLNFNNCTIPSGTTLVVRAGTTVRCAGTFTNDGTITVLLGAQGGYINFPRATVVGTGITPPHPGDMNEAAGMPSFDTDGVYTSTMVGGRGSAALSKTYVLSNLARLHMGGGAGSGAAGSAGGIGGGLIRVLAKGALVNNGRIDANGATGAGGGGGGIVILASRASIRNAGTITVQGGQGSSTDLVNASSGGGGGGIVVLAAPSIENTGTTDVAPGASGSVTRAIINPDVRGGGGGGGGSGGAGGLGGSLSGETSTTGLPGQAGFVLTLQQDPLFVVN</sequence>
<evidence type="ECO:0000313" key="3">
    <source>
        <dbReference type="Proteomes" id="UP000445000"/>
    </source>
</evidence>
<keyword evidence="3" id="KW-1185">Reference proteome</keyword>
<reference evidence="3" key="1">
    <citation type="submission" date="2020-01" db="EMBL/GenBank/DDBJ databases">
        <title>'Steroidobacter agaridevorans' sp. nov., agar-degrading bacteria isolated from rhizosphere soils.</title>
        <authorList>
            <person name="Ikenaga M."/>
            <person name="Kataoka M."/>
            <person name="Murouchi A."/>
            <person name="Katsuragi S."/>
            <person name="Sakai M."/>
        </authorList>
    </citation>
    <scope>NUCLEOTIDE SEQUENCE [LARGE SCALE GENOMIC DNA]</scope>
    <source>
        <strain evidence="3">YU21-B</strain>
    </source>
</reference>
<proteinExistence type="predicted"/>
<evidence type="ECO:0000256" key="1">
    <source>
        <dbReference type="SAM" id="MobiDB-lite"/>
    </source>
</evidence>
<gene>
    <name evidence="2" type="ORF">GCM10011487_25420</name>
</gene>
<protein>
    <submittedName>
        <fullName evidence="2">Uncharacterized protein</fullName>
    </submittedName>
</protein>
<feature type="region of interest" description="Disordered" evidence="1">
    <location>
        <begin position="311"/>
        <end position="340"/>
    </location>
</feature>
<dbReference type="Proteomes" id="UP000445000">
    <property type="component" value="Unassembled WGS sequence"/>
</dbReference>
<dbReference type="Gene3D" id="1.20.5.340">
    <property type="match status" value="1"/>
</dbReference>
<name>A0A829YD29_9GAMM</name>
<dbReference type="EMBL" id="BLJN01000002">
    <property type="protein sequence ID" value="GFE80542.1"/>
    <property type="molecule type" value="Genomic_DNA"/>
</dbReference>